<dbReference type="Proteomes" id="UP000199139">
    <property type="component" value="Unassembled WGS sequence"/>
</dbReference>
<reference evidence="2 3" key="1">
    <citation type="submission" date="2016-10" db="EMBL/GenBank/DDBJ databases">
        <authorList>
            <person name="de Groot N.N."/>
        </authorList>
    </citation>
    <scope>NUCLEOTIDE SEQUENCE [LARGE SCALE GENOMIC DNA]</scope>
    <source>
        <strain evidence="2 3">DSM 17074</strain>
    </source>
</reference>
<keyword evidence="4" id="KW-1185">Reference proteome</keyword>
<protein>
    <recommendedName>
        <fullName evidence="5">Phage-related protein</fullName>
    </recommendedName>
</protein>
<evidence type="ECO:0000313" key="3">
    <source>
        <dbReference type="Proteomes" id="UP000199139"/>
    </source>
</evidence>
<accession>A0A1I6SG33</accession>
<dbReference type="Proteomes" id="UP000321773">
    <property type="component" value="Unassembled WGS sequence"/>
</dbReference>
<dbReference type="OrthoDB" id="5432268at2"/>
<evidence type="ECO:0008006" key="5">
    <source>
        <dbReference type="Google" id="ProtNLM"/>
    </source>
</evidence>
<dbReference type="EMBL" id="BJWJ01000008">
    <property type="protein sequence ID" value="GEM04130.1"/>
    <property type="molecule type" value="Genomic_DNA"/>
</dbReference>
<dbReference type="EMBL" id="FPAI01000009">
    <property type="protein sequence ID" value="SFS75935.1"/>
    <property type="molecule type" value="Genomic_DNA"/>
</dbReference>
<evidence type="ECO:0000313" key="4">
    <source>
        <dbReference type="Proteomes" id="UP000321773"/>
    </source>
</evidence>
<gene>
    <name evidence="1" type="ORF">HMI01_11180</name>
    <name evidence="2" type="ORF">SAMN05421668_10924</name>
</gene>
<reference evidence="1 4" key="2">
    <citation type="submission" date="2019-07" db="EMBL/GenBank/DDBJ databases">
        <title>Whole genome shotgun sequence of Halolactibacillus miurensis NBRC 100873.</title>
        <authorList>
            <person name="Hosoyama A."/>
            <person name="Uohara A."/>
            <person name="Ohji S."/>
            <person name="Ichikawa N."/>
        </authorList>
    </citation>
    <scope>NUCLEOTIDE SEQUENCE [LARGE SCALE GENOMIC DNA]</scope>
    <source>
        <strain evidence="1 4">NBRC 100873</strain>
    </source>
</reference>
<dbReference type="AlphaFoldDB" id="A0A1I6SG33"/>
<dbReference type="STRING" id="306541.SAMN05421668_10924"/>
<name>A0A1I6SG33_9BACI</name>
<organism evidence="2 3">
    <name type="scientific">Halolactibacillus miurensis</name>
    <dbReference type="NCBI Taxonomy" id="306541"/>
    <lineage>
        <taxon>Bacteria</taxon>
        <taxon>Bacillati</taxon>
        <taxon>Bacillota</taxon>
        <taxon>Bacilli</taxon>
        <taxon>Bacillales</taxon>
        <taxon>Bacillaceae</taxon>
        <taxon>Halolactibacillus</taxon>
    </lineage>
</organism>
<proteinExistence type="predicted"/>
<evidence type="ECO:0000313" key="2">
    <source>
        <dbReference type="EMBL" id="SFS75935.1"/>
    </source>
</evidence>
<sequence length="235" mass="26155">MLKEAMQYLSELSNKKVIEINGRSFATGDLTSINEPVVNSVVVQSLSGLVDYLKSNFDAHGQTLIHVVDPQTVRVLSKTNSDMNRQKWIEAKAFVPSFNFNNFYDSEAFNIKLQSTFVKNEDRDIVLKVVGNLREENVKTIGDDGISQSVSAKVGIATVADVRVPNPVLLAPYRTFTEVEQPESNFVLRMRDGGQCALFEADGGAWQLEAMSNVANFLQAELQDLIDNDEIYIIS</sequence>
<evidence type="ECO:0000313" key="1">
    <source>
        <dbReference type="EMBL" id="GEM04130.1"/>
    </source>
</evidence>